<dbReference type="InterPro" id="IPR036392">
    <property type="entry name" value="PLAT/LH2_dom_sf"/>
</dbReference>
<sequence length="199" mass="21924">MIFSSMSGPGDQKVRATLAFILLLLLAVPIWARPPLATMLPGQQKGNCSYAVEIETTCAPSAETADQVGVRFGDPLGNHVVAAHLKHPAPVFNPGLGHQKQGGTHVQYKAFDRCAIDRFEVEGPCMQRGICYLYLKRVGADDWRPGWAKVLCKHKDGLLAPASDMFYFRTFLPSNVWFGFDYCDTDGPHPPLLVHDQAN</sequence>
<dbReference type="Pfam" id="PF06232">
    <property type="entry name" value="ATS3"/>
    <property type="match status" value="1"/>
</dbReference>
<feature type="chain" id="PRO_5002741673" description="Embryo-specific protein 3" evidence="1">
    <location>
        <begin position="33"/>
        <end position="199"/>
    </location>
</feature>
<dbReference type="EMBL" id="EF082632">
    <property type="protein sequence ID" value="ABK21987.1"/>
    <property type="molecule type" value="mRNA"/>
</dbReference>
<dbReference type="PANTHER" id="PTHR31718:SF69">
    <property type="entry name" value="PLAT DOMAIN-CONTAINING PROTEIN"/>
    <property type="match status" value="1"/>
</dbReference>
<keyword evidence="1" id="KW-0732">Signal</keyword>
<dbReference type="PANTHER" id="PTHR31718">
    <property type="entry name" value="PLAT DOMAIN-CONTAINING PROTEIN"/>
    <property type="match status" value="1"/>
</dbReference>
<accession>A9NMX6</accession>
<dbReference type="SUPFAM" id="SSF49723">
    <property type="entry name" value="Lipase/lipooxygenase domain (PLAT/LH2 domain)"/>
    <property type="match status" value="1"/>
</dbReference>
<evidence type="ECO:0000313" key="2">
    <source>
        <dbReference type="EMBL" id="ABK21987.1"/>
    </source>
</evidence>
<protein>
    <recommendedName>
        <fullName evidence="3">Embryo-specific protein 3</fullName>
    </recommendedName>
</protein>
<proteinExistence type="evidence at transcript level"/>
<dbReference type="InterPro" id="IPR010417">
    <property type="entry name" value="Embryo-specific_ATS3"/>
</dbReference>
<evidence type="ECO:0008006" key="3">
    <source>
        <dbReference type="Google" id="ProtNLM"/>
    </source>
</evidence>
<evidence type="ECO:0000256" key="1">
    <source>
        <dbReference type="SAM" id="SignalP"/>
    </source>
</evidence>
<dbReference type="OMA" id="GWVKVLH"/>
<feature type="signal peptide" evidence="1">
    <location>
        <begin position="1"/>
        <end position="32"/>
    </location>
</feature>
<name>A9NMX6_PICSI</name>
<dbReference type="AlphaFoldDB" id="A9NMX6"/>
<reference evidence="2" key="1">
    <citation type="journal article" date="2008" name="BMC Genomics">
        <title>A conifer genomics resource of 200,000 spruce (Picea spp.) ESTs and 6,464 high-quality, sequence-finished full-length cDNAs for Sitka spruce (Picea sitchensis).</title>
        <authorList>
            <person name="Ralph S.G."/>
            <person name="Chun H.J."/>
            <person name="Kolosova N."/>
            <person name="Cooper D."/>
            <person name="Oddy C."/>
            <person name="Ritland C.E."/>
            <person name="Kirkpatrick R."/>
            <person name="Moore R."/>
            <person name="Barber S."/>
            <person name="Holt R.A."/>
            <person name="Jones S.J."/>
            <person name="Marra M.A."/>
            <person name="Douglas C.J."/>
            <person name="Ritland K."/>
            <person name="Bohlmann J."/>
        </authorList>
    </citation>
    <scope>NUCLEOTIDE SEQUENCE</scope>
    <source>
        <tissue evidence="2">Bark</tissue>
    </source>
</reference>
<organism evidence="2">
    <name type="scientific">Picea sitchensis</name>
    <name type="common">Sitka spruce</name>
    <name type="synonym">Pinus sitchensis</name>
    <dbReference type="NCBI Taxonomy" id="3332"/>
    <lineage>
        <taxon>Eukaryota</taxon>
        <taxon>Viridiplantae</taxon>
        <taxon>Streptophyta</taxon>
        <taxon>Embryophyta</taxon>
        <taxon>Tracheophyta</taxon>
        <taxon>Spermatophyta</taxon>
        <taxon>Pinopsida</taxon>
        <taxon>Pinidae</taxon>
        <taxon>Conifers I</taxon>
        <taxon>Pinales</taxon>
        <taxon>Pinaceae</taxon>
        <taxon>Picea</taxon>
    </lineage>
</organism>